<dbReference type="Pfam" id="PF18480">
    <property type="entry name" value="DUF5615"/>
    <property type="match status" value="1"/>
</dbReference>
<feature type="domain" description="DUF5615" evidence="1">
    <location>
        <begin position="1"/>
        <end position="61"/>
    </location>
</feature>
<dbReference type="Proteomes" id="UP000030377">
    <property type="component" value="Unassembled WGS sequence"/>
</dbReference>
<organism evidence="2 3">
    <name type="scientific">Bradyrhizobium japonicum</name>
    <dbReference type="NCBI Taxonomy" id="375"/>
    <lineage>
        <taxon>Bacteria</taxon>
        <taxon>Pseudomonadati</taxon>
        <taxon>Pseudomonadota</taxon>
        <taxon>Alphaproteobacteria</taxon>
        <taxon>Hyphomicrobiales</taxon>
        <taxon>Nitrobacteraceae</taxon>
        <taxon>Bradyrhizobium</taxon>
    </lineage>
</organism>
<dbReference type="InterPro" id="IPR041049">
    <property type="entry name" value="DUF5615"/>
</dbReference>
<protein>
    <recommendedName>
        <fullName evidence="1">DUF5615 domain-containing protein</fullName>
    </recommendedName>
</protein>
<proteinExistence type="predicted"/>
<dbReference type="RefSeq" id="WP_038958525.1">
    <property type="nucleotide sequence ID" value="NZ_CP066351.1"/>
</dbReference>
<dbReference type="AlphaFoldDB" id="A0A0A3YIB6"/>
<gene>
    <name evidence="2" type="ORF">MA20_44405</name>
</gene>
<name>A0A0A3YIB6_BRAJP</name>
<evidence type="ECO:0000313" key="2">
    <source>
        <dbReference type="EMBL" id="KGT73448.1"/>
    </source>
</evidence>
<accession>A0A0A3YIB6</accession>
<sequence length="143" mass="16097">MKLLVDECLSPELVHMARKRGHGESSHVVWIGRQGIKDWDPLKMVLEGDWTLVTRNAYDFRGPESAPGTRGQYQRADIHAGLICLNGPEGMDLDMQRELFDAALDEIDRDGDLVSMVLELTLETARSDEIVVDRYALPTDSDE</sequence>
<evidence type="ECO:0000259" key="1">
    <source>
        <dbReference type="Pfam" id="PF18480"/>
    </source>
</evidence>
<comment type="caution">
    <text evidence="2">The sequence shown here is derived from an EMBL/GenBank/DDBJ whole genome shotgun (WGS) entry which is preliminary data.</text>
</comment>
<evidence type="ECO:0000313" key="3">
    <source>
        <dbReference type="Proteomes" id="UP000030377"/>
    </source>
</evidence>
<dbReference type="EMBL" id="JRPN01000046">
    <property type="protein sequence ID" value="KGT73448.1"/>
    <property type="molecule type" value="Genomic_DNA"/>
</dbReference>
<reference evidence="2 3" key="1">
    <citation type="submission" date="2014-09" db="EMBL/GenBank/DDBJ databases">
        <title>Draft genome of Bradyrhizobium japonicum Is-34.</title>
        <authorList>
            <person name="Tsurumaru H."/>
            <person name="Yamakawa T."/>
            <person name="Hashimoto S."/>
            <person name="Okizaki K."/>
            <person name="Kanesaki Y."/>
            <person name="Yoshikawa H."/>
            <person name="Yajima S."/>
        </authorList>
    </citation>
    <scope>NUCLEOTIDE SEQUENCE [LARGE SCALE GENOMIC DNA]</scope>
    <source>
        <strain evidence="2 3">Is-34</strain>
    </source>
</reference>